<evidence type="ECO:0000256" key="4">
    <source>
        <dbReference type="PROSITE-ProRule" id="PRU00464"/>
    </source>
</evidence>
<evidence type="ECO:0000313" key="6">
    <source>
        <dbReference type="EMBL" id="CRF40740.1"/>
    </source>
</evidence>
<dbReference type="InterPro" id="IPR036265">
    <property type="entry name" value="HIT-like_sf"/>
</dbReference>
<dbReference type="AlphaFoldDB" id="A0A0K2XE62"/>
<dbReference type="GO" id="GO:0000166">
    <property type="term" value="F:nucleotide binding"/>
    <property type="evidence" value="ECO:0007669"/>
    <property type="project" value="UniProtKB-KW"/>
</dbReference>
<dbReference type="Proteomes" id="UP000045175">
    <property type="component" value="Unassembled WGS sequence"/>
</dbReference>
<reference evidence="8" key="1">
    <citation type="submission" date="2014-12" db="EMBL/GenBank/DDBJ databases">
        <title>Whole genome sequences of four Staphylococcus schleiferi canine isolates.</title>
        <authorList>
            <person name="Misic A.M."/>
            <person name="Cain C."/>
            <person name="Morris D.O."/>
            <person name="Rankin S."/>
            <person name="Beiting D."/>
        </authorList>
    </citation>
    <scope>NUCLEOTIDE SEQUENCE</scope>
    <source>
        <strain evidence="6">ASB11</strain>
        <strain evidence="7">ASB13</strain>
        <strain evidence="8">ASB9</strain>
    </source>
</reference>
<dbReference type="OrthoDB" id="9784774at2"/>
<evidence type="ECO:0000313" key="9">
    <source>
        <dbReference type="Proteomes" id="UP000038622"/>
    </source>
</evidence>
<evidence type="ECO:0000259" key="5">
    <source>
        <dbReference type="PROSITE" id="PS51084"/>
    </source>
</evidence>
<evidence type="ECO:0000313" key="7">
    <source>
        <dbReference type="EMBL" id="CRF43132.1"/>
    </source>
</evidence>
<dbReference type="RefSeq" id="WP_053941706.1">
    <property type="nucleotide sequence ID" value="NZ_CDMH01000057.1"/>
</dbReference>
<keyword evidence="9" id="KW-1185">Reference proteome</keyword>
<evidence type="ECO:0000256" key="2">
    <source>
        <dbReference type="PIRSR" id="PIRSR639383-1"/>
    </source>
</evidence>
<dbReference type="Proteomes" id="UP000041394">
    <property type="component" value="Unassembled WGS sequence"/>
</dbReference>
<dbReference type="Gene3D" id="3.30.428.10">
    <property type="entry name" value="HIT-like"/>
    <property type="match status" value="1"/>
</dbReference>
<dbReference type="InterPro" id="IPR011146">
    <property type="entry name" value="HIT-like"/>
</dbReference>
<dbReference type="EMBL" id="CDMH01000057">
    <property type="protein sequence ID" value="CRF43132.1"/>
    <property type="molecule type" value="Genomic_DNA"/>
</dbReference>
<name>A0A0K2XE62_9HELI</name>
<dbReference type="EMBL" id="CDMN01000034">
    <property type="protein sequence ID" value="CRF44361.1"/>
    <property type="molecule type" value="Genomic_DNA"/>
</dbReference>
<feature type="active site" description="Tele-AMP-histidine intermediate" evidence="2">
    <location>
        <position position="119"/>
    </location>
</feature>
<reference evidence="9" key="3">
    <citation type="submission" date="2014-12" db="EMBL/GenBank/DDBJ databases">
        <authorList>
            <person name="Smet A."/>
        </authorList>
    </citation>
    <scope>NUCLEOTIDE SEQUENCE [LARGE SCALE GENOMIC DNA]</scope>
</reference>
<feature type="domain" description="HIT" evidence="5">
    <location>
        <begin position="22"/>
        <end position="132"/>
    </location>
</feature>
<dbReference type="EMBL" id="CDML01000011">
    <property type="protein sequence ID" value="CRF40740.1"/>
    <property type="molecule type" value="Genomic_DNA"/>
</dbReference>
<feature type="short sequence motif" description="Histidine triad motif" evidence="4">
    <location>
        <begin position="117"/>
        <end position="121"/>
    </location>
</feature>
<keyword evidence="1" id="KW-0547">Nucleotide-binding</keyword>
<evidence type="ECO:0000313" key="11">
    <source>
        <dbReference type="Proteomes" id="UP000045175"/>
    </source>
</evidence>
<feature type="binding site" evidence="3">
    <location>
        <position position="121"/>
    </location>
    <ligand>
        <name>substrate</name>
    </ligand>
</feature>
<dbReference type="PANTHER" id="PTHR42997:SF1">
    <property type="entry name" value="AP-4-A PHOSPHORYLASE"/>
    <property type="match status" value="1"/>
</dbReference>
<sequence>MDHLYAPWRSPYLTGDGAPDCVFCAISQNPKDDLKNHVLFRDESCFVVMNRYPYTPGHFMIIPHAHKDSPELLGLELWLHLQKRLYEGLQLLYAFGAQGVNLGFNIKEAAGAGIAPHLHGHLVPRFHKDTNFMTTIGQTRIYGVNFKKIYTTLQKKAADYFTGV</sequence>
<accession>A0A0K2XE62</accession>
<feature type="binding site" evidence="3">
    <location>
        <position position="50"/>
    </location>
    <ligand>
        <name>substrate</name>
    </ligand>
</feature>
<dbReference type="InterPro" id="IPR052908">
    <property type="entry name" value="AP-4-A_phosphorylase"/>
</dbReference>
<evidence type="ECO:0000256" key="1">
    <source>
        <dbReference type="ARBA" id="ARBA00022741"/>
    </source>
</evidence>
<dbReference type="PROSITE" id="PS51084">
    <property type="entry name" value="HIT_2"/>
    <property type="match status" value="1"/>
</dbReference>
<dbReference type="STRING" id="1578720.HAL011_05020"/>
<dbReference type="PANTHER" id="PTHR42997">
    <property type="entry name" value="HIT FAMILY HYDROLASE"/>
    <property type="match status" value="1"/>
</dbReference>
<dbReference type="Pfam" id="PF01230">
    <property type="entry name" value="HIT"/>
    <property type="match status" value="1"/>
</dbReference>
<reference evidence="10 11" key="2">
    <citation type="submission" date="2014-12" db="EMBL/GenBank/DDBJ databases">
        <authorList>
            <person name="Jaenicke S."/>
        </authorList>
    </citation>
    <scope>NUCLEOTIDE SEQUENCE [LARGE SCALE GENOMIC DNA]</scope>
</reference>
<dbReference type="SUPFAM" id="SSF54197">
    <property type="entry name" value="HIT-like"/>
    <property type="match status" value="1"/>
</dbReference>
<gene>
    <name evidence="6" type="ORF">HAL011_05020</name>
    <name evidence="7" type="ORF">HAL013_13560</name>
    <name evidence="8" type="ORF">HAL09_09380</name>
</gene>
<organism evidence="8 10">
    <name type="scientific">Helicobacter ailurogastricus</name>
    <dbReference type="NCBI Taxonomy" id="1578720"/>
    <lineage>
        <taxon>Bacteria</taxon>
        <taxon>Pseudomonadati</taxon>
        <taxon>Campylobacterota</taxon>
        <taxon>Epsilonproteobacteria</taxon>
        <taxon>Campylobacterales</taxon>
        <taxon>Helicobacteraceae</taxon>
        <taxon>Helicobacter</taxon>
    </lineage>
</organism>
<protein>
    <submittedName>
        <fullName evidence="8">HIT family protein</fullName>
    </submittedName>
</protein>
<proteinExistence type="predicted"/>
<dbReference type="GO" id="GO:0003824">
    <property type="term" value="F:catalytic activity"/>
    <property type="evidence" value="ECO:0007669"/>
    <property type="project" value="InterPro"/>
</dbReference>
<dbReference type="CDD" id="cd01275">
    <property type="entry name" value="FHIT"/>
    <property type="match status" value="1"/>
</dbReference>
<dbReference type="Proteomes" id="UP000038622">
    <property type="component" value="Unassembled WGS sequence"/>
</dbReference>
<evidence type="ECO:0000313" key="10">
    <source>
        <dbReference type="Proteomes" id="UP000041394"/>
    </source>
</evidence>
<evidence type="ECO:0000256" key="3">
    <source>
        <dbReference type="PIRSR" id="PIRSR639383-2"/>
    </source>
</evidence>
<dbReference type="InterPro" id="IPR039383">
    <property type="entry name" value="FHIT"/>
</dbReference>
<evidence type="ECO:0000313" key="8">
    <source>
        <dbReference type="EMBL" id="CRF44361.1"/>
    </source>
</evidence>